<evidence type="ECO:0000256" key="4">
    <source>
        <dbReference type="ARBA" id="ARBA00022989"/>
    </source>
</evidence>
<feature type="transmembrane region" description="Helical" evidence="6">
    <location>
        <begin position="238"/>
        <end position="260"/>
    </location>
</feature>
<evidence type="ECO:0000256" key="5">
    <source>
        <dbReference type="ARBA" id="ARBA00023136"/>
    </source>
</evidence>
<dbReference type="PANTHER" id="PTHR30213:SF1">
    <property type="entry name" value="INNER MEMBRANE PROTEIN YHJD"/>
    <property type="match status" value="1"/>
</dbReference>
<keyword evidence="5 6" id="KW-0472">Membrane</keyword>
<keyword evidence="4 6" id="KW-1133">Transmembrane helix</keyword>
<evidence type="ECO:0000256" key="3">
    <source>
        <dbReference type="ARBA" id="ARBA00022692"/>
    </source>
</evidence>
<evidence type="ECO:0000256" key="6">
    <source>
        <dbReference type="SAM" id="Phobius"/>
    </source>
</evidence>
<feature type="transmembrane region" description="Helical" evidence="6">
    <location>
        <begin position="116"/>
        <end position="138"/>
    </location>
</feature>
<dbReference type="AlphaFoldDB" id="A0AAU7DZ21"/>
<keyword evidence="2" id="KW-1003">Cell membrane</keyword>
<proteinExistence type="predicted"/>
<name>A0AAU7DZ21_9MICO</name>
<keyword evidence="3 6" id="KW-0812">Transmembrane</keyword>
<feature type="transmembrane region" description="Helical" evidence="6">
    <location>
        <begin position="163"/>
        <end position="190"/>
    </location>
</feature>
<reference evidence="7" key="1">
    <citation type="submission" date="2024-02" db="EMBL/GenBank/DDBJ databases">
        <title>Tomenella chthoni gen. nov. sp. nov., a member of the family Jonesiaceae isolated from bat guano.</title>
        <authorList>
            <person name="Miller S.L."/>
            <person name="King J."/>
            <person name="Sankaranarayanan K."/>
            <person name="Lawson P.A."/>
        </authorList>
    </citation>
    <scope>NUCLEOTIDE SEQUENCE</scope>
    <source>
        <strain evidence="7">BS-20</strain>
    </source>
</reference>
<organism evidence="7">
    <name type="scientific">Jonesiaceae bacterium BS-20</name>
    <dbReference type="NCBI Taxonomy" id="3120821"/>
    <lineage>
        <taxon>Bacteria</taxon>
        <taxon>Bacillati</taxon>
        <taxon>Actinomycetota</taxon>
        <taxon>Actinomycetes</taxon>
        <taxon>Micrococcales</taxon>
        <taxon>Jonesiaceae</taxon>
    </lineage>
</organism>
<dbReference type="PANTHER" id="PTHR30213">
    <property type="entry name" value="INNER MEMBRANE PROTEIN YHJD"/>
    <property type="match status" value="1"/>
</dbReference>
<dbReference type="Pfam" id="PF03631">
    <property type="entry name" value="Virul_fac_BrkB"/>
    <property type="match status" value="1"/>
</dbReference>
<dbReference type="GO" id="GO:0005886">
    <property type="term" value="C:plasma membrane"/>
    <property type="evidence" value="ECO:0007669"/>
    <property type="project" value="UniProtKB-SubCell"/>
</dbReference>
<accession>A0AAU7DZ21</accession>
<feature type="transmembrane region" description="Helical" evidence="6">
    <location>
        <begin position="202"/>
        <end position="226"/>
    </location>
</feature>
<sequence>MSPNKRFSLPALFTALALWLKQFSALIVASRPLRAWKRFTQANGPTLCGGIAYTALFSIFGALTIGYTVFSRILGGNEELMDSLLDTIDDFMPGLLKINGKDGLIAPNSLILESGLTLTSVIAGVVLLWAALGCMSAIRRSTRAMFDLPVKQSNMALAKLRELAGLGILGLSVLVVTVASVSVTAAGRWFIGAFNLPDFANWAIPTGTIFISFLIDGAVFLLVVRVLAGVQLPTRDKLLGAGLSALGYGALRQVGTALVASSASNASGNFVVASLAVFITLLLWVNFSATIFLVVCAFAANPTQAELDMATPIPGQQPLVTIANQPVDPISQQISRNRALILREILVALAAFQLGKRAQRKQAVKNCTEAGNKDRLTV</sequence>
<dbReference type="InterPro" id="IPR017039">
    <property type="entry name" value="Virul_fac_BrkB"/>
</dbReference>
<evidence type="ECO:0000256" key="1">
    <source>
        <dbReference type="ARBA" id="ARBA00004651"/>
    </source>
</evidence>
<feature type="transmembrane region" description="Helical" evidence="6">
    <location>
        <begin position="272"/>
        <end position="300"/>
    </location>
</feature>
<gene>
    <name evidence="7" type="ORF">V5R04_03435</name>
</gene>
<evidence type="ECO:0000313" key="7">
    <source>
        <dbReference type="EMBL" id="XBH22295.1"/>
    </source>
</evidence>
<protein>
    <submittedName>
        <fullName evidence="7">YihY/virulence factor BrkB family protein</fullName>
    </submittedName>
</protein>
<evidence type="ECO:0000256" key="2">
    <source>
        <dbReference type="ARBA" id="ARBA00022475"/>
    </source>
</evidence>
<dbReference type="EMBL" id="CP146203">
    <property type="protein sequence ID" value="XBH22295.1"/>
    <property type="molecule type" value="Genomic_DNA"/>
</dbReference>
<comment type="subcellular location">
    <subcellularLocation>
        <location evidence="1">Cell membrane</location>
        <topology evidence="1">Multi-pass membrane protein</topology>
    </subcellularLocation>
</comment>